<dbReference type="EMBL" id="JACXVP010000007">
    <property type="protein sequence ID" value="KAG5597173.1"/>
    <property type="molecule type" value="Genomic_DNA"/>
</dbReference>
<organism evidence="1 2">
    <name type="scientific">Solanum commersonii</name>
    <name type="common">Commerson's wild potato</name>
    <name type="synonym">Commerson's nightshade</name>
    <dbReference type="NCBI Taxonomy" id="4109"/>
    <lineage>
        <taxon>Eukaryota</taxon>
        <taxon>Viridiplantae</taxon>
        <taxon>Streptophyta</taxon>
        <taxon>Embryophyta</taxon>
        <taxon>Tracheophyta</taxon>
        <taxon>Spermatophyta</taxon>
        <taxon>Magnoliopsida</taxon>
        <taxon>eudicotyledons</taxon>
        <taxon>Gunneridae</taxon>
        <taxon>Pentapetalae</taxon>
        <taxon>asterids</taxon>
        <taxon>lamiids</taxon>
        <taxon>Solanales</taxon>
        <taxon>Solanaceae</taxon>
        <taxon>Solanoideae</taxon>
        <taxon>Solaneae</taxon>
        <taxon>Solanum</taxon>
    </lineage>
</organism>
<keyword evidence="2" id="KW-1185">Reference proteome</keyword>
<protein>
    <submittedName>
        <fullName evidence="1">Uncharacterized protein</fullName>
    </submittedName>
</protein>
<proteinExistence type="predicted"/>
<dbReference type="AlphaFoldDB" id="A0A9J5YAL4"/>
<dbReference type="Proteomes" id="UP000824120">
    <property type="component" value="Chromosome 7"/>
</dbReference>
<comment type="caution">
    <text evidence="1">The sequence shown here is derived from an EMBL/GenBank/DDBJ whole genome shotgun (WGS) entry which is preliminary data.</text>
</comment>
<evidence type="ECO:0000313" key="1">
    <source>
        <dbReference type="EMBL" id="KAG5597173.1"/>
    </source>
</evidence>
<evidence type="ECO:0000313" key="2">
    <source>
        <dbReference type="Proteomes" id="UP000824120"/>
    </source>
</evidence>
<accession>A0A9J5YAL4</accession>
<sequence>MIGFTCYQRAHLLACQIVGSTSSVIQILSISETENAEAITNPELFHCRLVAFTLQISPMETQCAITHENFLDL</sequence>
<reference evidence="1 2" key="1">
    <citation type="submission" date="2020-09" db="EMBL/GenBank/DDBJ databases">
        <title>De no assembly of potato wild relative species, Solanum commersonii.</title>
        <authorList>
            <person name="Cho K."/>
        </authorList>
    </citation>
    <scope>NUCLEOTIDE SEQUENCE [LARGE SCALE GENOMIC DNA]</scope>
    <source>
        <strain evidence="1">LZ3.2</strain>
        <tissue evidence="1">Leaf</tissue>
    </source>
</reference>
<name>A0A9J5YAL4_SOLCO</name>
<gene>
    <name evidence="1" type="ORF">H5410_038405</name>
</gene>